<reference evidence="6 7" key="1">
    <citation type="submission" date="2016-03" db="EMBL/GenBank/DDBJ databases">
        <title>Complete genome sequence of a novel chlorpyrifos degrading bacterium, Cupriavidus nantongensis sp. X1.</title>
        <authorList>
            <person name="Fang L."/>
        </authorList>
    </citation>
    <scope>NUCLEOTIDE SEQUENCE [LARGE SCALE GENOMIC DNA]</scope>
    <source>
        <strain evidence="6 7">X1</strain>
    </source>
</reference>
<evidence type="ECO:0000256" key="2">
    <source>
        <dbReference type="ARBA" id="ARBA00022692"/>
    </source>
</evidence>
<keyword evidence="4" id="KW-0472">Membrane</keyword>
<dbReference type="KEGG" id="cnan:A2G96_09955"/>
<proteinExistence type="predicted"/>
<dbReference type="AlphaFoldDB" id="A0A142JIX8"/>
<dbReference type="InterPro" id="IPR007430">
    <property type="entry name" value="VirB8"/>
</dbReference>
<dbReference type="SUPFAM" id="SSF54427">
    <property type="entry name" value="NTF2-like"/>
    <property type="match status" value="1"/>
</dbReference>
<keyword evidence="3" id="KW-1133">Transmembrane helix</keyword>
<dbReference type="Proteomes" id="UP000075238">
    <property type="component" value="Chromosome 1"/>
</dbReference>
<sequence length="188" mass="20970">MFAFISLGIAGLAVGGAIWIGAKSKFIPMVFEVDKLGQVVAVKALHGDEAVTDPQRLVYREMFDLIENLRSVTTDRQANNSRLSKGFSRLTGAAERYVKTELRKAPPNDVGANKTVQVIVRSALRLTGKSWQVDWEEHSFSLAGEEIGVARWRATVQYELNPSPDEKVFRSNPTGFTVTEMQWQEVVK</sequence>
<dbReference type="CDD" id="cd16425">
    <property type="entry name" value="TrbF"/>
    <property type="match status" value="1"/>
</dbReference>
<dbReference type="Gene3D" id="3.10.450.230">
    <property type="entry name" value="VirB8 protein"/>
    <property type="match status" value="1"/>
</dbReference>
<evidence type="ECO:0000313" key="6">
    <source>
        <dbReference type="EMBL" id="AMR78040.1"/>
    </source>
</evidence>
<evidence type="ECO:0000313" key="7">
    <source>
        <dbReference type="Proteomes" id="UP000075238"/>
    </source>
</evidence>
<dbReference type="InterPro" id="IPR035658">
    <property type="entry name" value="TrbF"/>
</dbReference>
<dbReference type="InterPro" id="IPR032710">
    <property type="entry name" value="NTF2-like_dom_sf"/>
</dbReference>
<keyword evidence="2" id="KW-0812">Transmembrane</keyword>
<gene>
    <name evidence="6" type="ORF">A2G96_09955</name>
</gene>
<feature type="domain" description="Bacterial virulence protein VirB8" evidence="5">
    <location>
        <begin position="2"/>
        <end position="185"/>
    </location>
</feature>
<comment type="subcellular location">
    <subcellularLocation>
        <location evidence="1">Membrane</location>
        <topology evidence="1">Single-pass membrane protein</topology>
    </subcellularLocation>
</comment>
<dbReference type="STRING" id="1796606.A2G96_09955"/>
<organism evidence="6 7">
    <name type="scientific">Cupriavidus nantongensis</name>
    <dbReference type="NCBI Taxonomy" id="1796606"/>
    <lineage>
        <taxon>Bacteria</taxon>
        <taxon>Pseudomonadati</taxon>
        <taxon>Pseudomonadota</taxon>
        <taxon>Betaproteobacteria</taxon>
        <taxon>Burkholderiales</taxon>
        <taxon>Burkholderiaceae</taxon>
        <taxon>Cupriavidus</taxon>
    </lineage>
</organism>
<evidence type="ECO:0000256" key="1">
    <source>
        <dbReference type="ARBA" id="ARBA00004167"/>
    </source>
</evidence>
<evidence type="ECO:0000256" key="3">
    <source>
        <dbReference type="ARBA" id="ARBA00022989"/>
    </source>
</evidence>
<name>A0A142JIX8_9BURK</name>
<dbReference type="EMBL" id="CP014844">
    <property type="protein sequence ID" value="AMR78040.1"/>
    <property type="molecule type" value="Genomic_DNA"/>
</dbReference>
<accession>A0A142JIX8</accession>
<protein>
    <recommendedName>
        <fullName evidence="5">Bacterial virulence protein VirB8 domain-containing protein</fullName>
    </recommendedName>
</protein>
<dbReference type="Pfam" id="PF04335">
    <property type="entry name" value="VirB8"/>
    <property type="match status" value="1"/>
</dbReference>
<evidence type="ECO:0000256" key="4">
    <source>
        <dbReference type="ARBA" id="ARBA00023136"/>
    </source>
</evidence>
<dbReference type="GO" id="GO:0016020">
    <property type="term" value="C:membrane"/>
    <property type="evidence" value="ECO:0007669"/>
    <property type="project" value="UniProtKB-SubCell"/>
</dbReference>
<keyword evidence="7" id="KW-1185">Reference proteome</keyword>
<evidence type="ECO:0000259" key="5">
    <source>
        <dbReference type="Pfam" id="PF04335"/>
    </source>
</evidence>